<gene>
    <name evidence="1" type="ORF">PAHAL_8G236900</name>
</gene>
<sequence>MRREARIGDGGELNCFGAVVNDDTLHELRLPVTRENRAQVAWSRMYIDDKKGQASKYVANLKDMYGTGVSTWCLLYNATGDSLRYSNSHSWLGGSIYNPGYPEEIGNGQWAAFLHVHGEVMVGSLGAVVYRGKNRHGQDQDFLLAWSTPWNPIYTNKAYCEFGPVNIYEERWDEMANRLDQSGYVSHFTVDGVEVHAETERGGSPMFTATIKLS</sequence>
<dbReference type="InterPro" id="IPR053085">
    <property type="entry name" value="Jasmonate-induced_protein"/>
</dbReference>
<protein>
    <submittedName>
        <fullName evidence="1">Uncharacterized protein</fullName>
    </submittedName>
</protein>
<organism evidence="1">
    <name type="scientific">Panicum hallii</name>
    <dbReference type="NCBI Taxonomy" id="206008"/>
    <lineage>
        <taxon>Eukaryota</taxon>
        <taxon>Viridiplantae</taxon>
        <taxon>Streptophyta</taxon>
        <taxon>Embryophyta</taxon>
        <taxon>Tracheophyta</taxon>
        <taxon>Spermatophyta</taxon>
        <taxon>Magnoliopsida</taxon>
        <taxon>Liliopsida</taxon>
        <taxon>Poales</taxon>
        <taxon>Poaceae</taxon>
        <taxon>PACMAD clade</taxon>
        <taxon>Panicoideae</taxon>
        <taxon>Panicodae</taxon>
        <taxon>Paniceae</taxon>
        <taxon>Panicinae</taxon>
        <taxon>Panicum</taxon>
        <taxon>Panicum sect. Panicum</taxon>
    </lineage>
</organism>
<dbReference type="Proteomes" id="UP000243499">
    <property type="component" value="Chromosome 8"/>
</dbReference>
<accession>A0A2S3IF99</accession>
<proteinExistence type="predicted"/>
<dbReference type="PANTHER" id="PTHR36482">
    <property type="entry name" value="OSJNBA0024J22.15 PROTEIN"/>
    <property type="match status" value="1"/>
</dbReference>
<name>A0A2S3IF99_9POAL</name>
<dbReference type="Gene3D" id="2.60.270.50">
    <property type="match status" value="1"/>
</dbReference>
<dbReference type="Pfam" id="PF21230">
    <property type="entry name" value="Nakanori"/>
    <property type="match status" value="1"/>
</dbReference>
<dbReference type="AlphaFoldDB" id="A0A2S3IF99"/>
<evidence type="ECO:0000313" key="1">
    <source>
        <dbReference type="EMBL" id="PAN43457.1"/>
    </source>
</evidence>
<dbReference type="PANTHER" id="PTHR36482:SF7">
    <property type="entry name" value="OS04G0308500 PROTEIN"/>
    <property type="match status" value="1"/>
</dbReference>
<reference evidence="1" key="1">
    <citation type="submission" date="2018-04" db="EMBL/GenBank/DDBJ databases">
        <title>WGS assembly of Panicum hallii.</title>
        <authorList>
            <person name="Lovell J."/>
            <person name="Jenkins J."/>
            <person name="Lowry D."/>
            <person name="Mamidi S."/>
            <person name="Sreedasyam A."/>
            <person name="Weng X."/>
            <person name="Barry K."/>
            <person name="Bonette J."/>
            <person name="Campitelli B."/>
            <person name="Daum C."/>
            <person name="Gordon S."/>
            <person name="Gould B."/>
            <person name="Lipzen A."/>
            <person name="Macqueen A."/>
            <person name="Palacio-Mejia J."/>
            <person name="Plott C."/>
            <person name="Shakirov E."/>
            <person name="Shu S."/>
            <person name="Yoshinaga Y."/>
            <person name="Zane M."/>
            <person name="Rokhsar D."/>
            <person name="Grimwood J."/>
            <person name="Schmutz J."/>
            <person name="Juenger T."/>
        </authorList>
    </citation>
    <scope>NUCLEOTIDE SEQUENCE [LARGE SCALE GENOMIC DNA]</scope>
    <source>
        <strain evidence="1">FIL2</strain>
    </source>
</reference>
<dbReference type="Gramene" id="PAN43457">
    <property type="protein sequence ID" value="PAN43457"/>
    <property type="gene ID" value="PAHAL_8G236900"/>
</dbReference>
<dbReference type="InterPro" id="IPR049065">
    <property type="entry name" value="Nakanori"/>
</dbReference>
<dbReference type="EMBL" id="CM008053">
    <property type="protein sequence ID" value="PAN43457.1"/>
    <property type="molecule type" value="Genomic_DNA"/>
</dbReference>